<dbReference type="Proteomes" id="UP000191933">
    <property type="component" value="Unassembled WGS sequence"/>
</dbReference>
<evidence type="ECO:0000313" key="2">
    <source>
        <dbReference type="Proteomes" id="UP000191933"/>
    </source>
</evidence>
<name>A0A9W5F0Z7_9HYPH</name>
<gene>
    <name evidence="1" type="ORF">AGR2A_Cc70055</name>
</gene>
<protein>
    <submittedName>
        <fullName evidence="1">Uncharacterized protein</fullName>
    </submittedName>
</protein>
<evidence type="ECO:0000313" key="1">
    <source>
        <dbReference type="EMBL" id="CUW93605.1"/>
    </source>
</evidence>
<accession>A0A9W5F0Z7</accession>
<dbReference type="RefSeq" id="WP_080822436.1">
    <property type="nucleotide sequence ID" value="NZ_LT009718.1"/>
</dbReference>
<organism evidence="1 2">
    <name type="scientific">Agrobacterium genomosp. 2 str. CFBP 5494</name>
    <dbReference type="NCBI Taxonomy" id="1183436"/>
    <lineage>
        <taxon>Bacteria</taxon>
        <taxon>Pseudomonadati</taxon>
        <taxon>Pseudomonadota</taxon>
        <taxon>Alphaproteobacteria</taxon>
        <taxon>Hyphomicrobiales</taxon>
        <taxon>Rhizobiaceae</taxon>
        <taxon>Rhizobium/Agrobacterium group</taxon>
        <taxon>Agrobacterium</taxon>
        <taxon>Agrobacterium tumefaciens complex</taxon>
    </lineage>
</organism>
<proteinExistence type="predicted"/>
<comment type="caution">
    <text evidence="1">The sequence shown here is derived from an EMBL/GenBank/DDBJ whole genome shotgun (WGS) entry which is preliminary data.</text>
</comment>
<sequence length="104" mass="11692">MADVHLIHYFTGALFSSGATVEEAVQKIGEVAGYAKTGFVWVDANYRLREHMVFHAVLNQTGYDEVDPDNLISHEGSEHLGHVAIYDTDNAEWIHEAEWIYEAA</sequence>
<keyword evidence="2" id="KW-1185">Reference proteome</keyword>
<dbReference type="EMBL" id="FBVY01000018">
    <property type="protein sequence ID" value="CUW93605.1"/>
    <property type="molecule type" value="Genomic_DNA"/>
</dbReference>
<reference evidence="1 2" key="1">
    <citation type="submission" date="2016-01" db="EMBL/GenBank/DDBJ databases">
        <authorList>
            <person name="Regsiter A."/>
            <person name="william w."/>
        </authorList>
    </citation>
    <scope>NUCLEOTIDE SEQUENCE [LARGE SCALE GENOMIC DNA]</scope>
    <source>
        <strain evidence="1 2">CFBP 5494</strain>
    </source>
</reference>
<dbReference type="AlphaFoldDB" id="A0A9W5F0Z7"/>